<evidence type="ECO:0000313" key="4">
    <source>
        <dbReference type="EMBL" id="RXS94250.1"/>
    </source>
</evidence>
<feature type="transmembrane region" description="Helical" evidence="1">
    <location>
        <begin position="1106"/>
        <end position="1124"/>
    </location>
</feature>
<keyword evidence="1" id="KW-0812">Transmembrane</keyword>
<sequence length="1194" mass="120612">MKLRFLALLSAVLRTLLLASASLFLPLAALAQTSGDTTSGFEPGLIHYFAGDPSNSNASFSDGSLPTQVPLGSVVATATDSHGNVYVAISTSLFVIYGGNTIPQALKSVAADPETGRIYQVAGFGVTSCGACEGQPLSQVNISNIAGLVIDSQDNLYYSDDESQDVGTVDVVRKVDATTSIVTTVAGQWGVNNSSFSSNIGNGGPATSAVLYYPEDIKLDPWGNLYIDDNFDDEVRVVYQGSEPPPALAAEGVSVTSAQKGYIFNLAGQAAYYCTTLGSCGDDGLATSAGLGAETSIGVDAGGNVYIADGMTSSAGANVSYIRMVYAGVSAPAALNQYLNPGGGDSGAPQSGYLYPITGSGANPQYGPCTIAGCGDGGTAADAIFGSGALHLWLDSLGNLYVSDLSAHAVRKIDVSGYASTIAGIDNPSQTPPATVPVPDGGPAVGTYLNAPEQLSFDAQDNLYIADGGTLVWKASPLQAQNIDFSAFDPATVTYGASPITLSATASSGLTLQYSVSSTPSGIGKLNGSQLQIEGAGQIIVTAAQPGNDVYLAATPVSQILTVNQASLTVTANPASKIYDTANPDFTATITGFVNGDTAGTPGVYTGAPAFTTTAVTNSSVGMYPITPSLGTLSSKSYNFAAFADGTLTVTGTQSQTISFLLGQSSVAYGHVPITLSATATSGGVVSFLLLSGPGQLSGANNSMLTITGAGTIVVEAVQEGYQQYQAATPVTHSLTVTPALLTVTGPSVALTYGTTINPASFPAAVITGFVAGDTTATTLTGSAQYTTVAGTPNAGTYPINVGLGTLTLLPAAAANYAFATTVNGTLTVNPAAQTINFNPISVSQTYGNQVQLTATASSGLTPVFTTTGPASFYNNINSLLVLNGVGTVTVTATQPGNGNYMAAPLLSQTFTVKPAPLNIQVNNVAREEGAPNPNFTYQIGCTQTGVSGCFVLSDGDTPSVITGLPTISTAATQSSPPGSYPITIAQGTLSAPNYSLVLINGTLTVTQPGSYVITANPSTLTIPQGQIGQATLTITPANYYQGTISLSCGSLPANVSCVFSPATYSFPGSQNPDGSENPAQGTLTINTSAAAVVSSVKTLDKGPRMAGFLLPGAFAALVLAWSRRRATRQMTLWRVRGLVVLGLGMVSLVSCGGSTGLETAASGTITITVNGSGTTPSGSGAVTASVPVTVTIQ</sequence>
<keyword evidence="1" id="KW-0472">Membrane</keyword>
<dbReference type="Pfam" id="PF18676">
    <property type="entry name" value="MBG_2"/>
    <property type="match status" value="3"/>
</dbReference>
<dbReference type="EMBL" id="SDMK01000003">
    <property type="protein sequence ID" value="RXS94250.1"/>
    <property type="molecule type" value="Genomic_DNA"/>
</dbReference>
<feature type="transmembrane region" description="Helical" evidence="1">
    <location>
        <begin position="1136"/>
        <end position="1158"/>
    </location>
</feature>
<dbReference type="PANTHER" id="PTHR46388">
    <property type="entry name" value="NHL REPEAT-CONTAINING PROTEIN 2"/>
    <property type="match status" value="1"/>
</dbReference>
<evidence type="ECO:0000259" key="3">
    <source>
        <dbReference type="Pfam" id="PF18676"/>
    </source>
</evidence>
<dbReference type="OrthoDB" id="102507at2"/>
<comment type="caution">
    <text evidence="4">The sequence shown here is derived from an EMBL/GenBank/DDBJ whole genome shotgun (WGS) entry which is preliminary data.</text>
</comment>
<accession>A0A4Q1SBP4</accession>
<dbReference type="InterPro" id="IPR041286">
    <property type="entry name" value="MBG_2"/>
</dbReference>
<dbReference type="InterPro" id="IPR011042">
    <property type="entry name" value="6-blade_b-propeller_TolB-like"/>
</dbReference>
<organism evidence="4 5">
    <name type="scientific">Silvibacterium dinghuense</name>
    <dbReference type="NCBI Taxonomy" id="1560006"/>
    <lineage>
        <taxon>Bacteria</taxon>
        <taxon>Pseudomonadati</taxon>
        <taxon>Acidobacteriota</taxon>
        <taxon>Terriglobia</taxon>
        <taxon>Terriglobales</taxon>
        <taxon>Acidobacteriaceae</taxon>
        <taxon>Silvibacterium</taxon>
    </lineage>
</organism>
<dbReference type="PANTHER" id="PTHR46388:SF2">
    <property type="entry name" value="NHL REPEAT-CONTAINING PROTEIN 2"/>
    <property type="match status" value="1"/>
</dbReference>
<evidence type="ECO:0000256" key="1">
    <source>
        <dbReference type="SAM" id="Phobius"/>
    </source>
</evidence>
<dbReference type="SUPFAM" id="SSF101898">
    <property type="entry name" value="NHL repeat"/>
    <property type="match status" value="1"/>
</dbReference>
<keyword evidence="5" id="KW-1185">Reference proteome</keyword>
<keyword evidence="1" id="KW-1133">Transmembrane helix</keyword>
<reference evidence="4 5" key="1">
    <citation type="journal article" date="2016" name="Int. J. Syst. Evol. Microbiol.">
        <title>Acidipila dinghuensis sp. nov., an acidobacterium isolated from forest soil.</title>
        <authorList>
            <person name="Jiang Y.W."/>
            <person name="Wang J."/>
            <person name="Chen M.H."/>
            <person name="Lv Y.Y."/>
            <person name="Qiu L.H."/>
        </authorList>
    </citation>
    <scope>NUCLEOTIDE SEQUENCE [LARGE SCALE GENOMIC DNA]</scope>
    <source>
        <strain evidence="4 5">DHOF10</strain>
    </source>
</reference>
<dbReference type="Proteomes" id="UP000290253">
    <property type="component" value="Unassembled WGS sequence"/>
</dbReference>
<evidence type="ECO:0000256" key="2">
    <source>
        <dbReference type="SAM" id="SignalP"/>
    </source>
</evidence>
<feature type="domain" description="MBG" evidence="3">
    <location>
        <begin position="568"/>
        <end position="649"/>
    </location>
</feature>
<dbReference type="Gene3D" id="2.120.10.30">
    <property type="entry name" value="TolB, C-terminal domain"/>
    <property type="match status" value="2"/>
</dbReference>
<name>A0A4Q1SBP4_9BACT</name>
<gene>
    <name evidence="4" type="ORF">ESZ00_14185</name>
</gene>
<dbReference type="RefSeq" id="WP_129208988.1">
    <property type="nucleotide sequence ID" value="NZ_BMGU01000005.1"/>
</dbReference>
<dbReference type="AlphaFoldDB" id="A0A4Q1SBP4"/>
<protein>
    <recommendedName>
        <fullName evidence="3">MBG domain-containing protein</fullName>
    </recommendedName>
</protein>
<feature type="domain" description="MBG" evidence="3">
    <location>
        <begin position="918"/>
        <end position="1005"/>
    </location>
</feature>
<evidence type="ECO:0000313" key="5">
    <source>
        <dbReference type="Proteomes" id="UP000290253"/>
    </source>
</evidence>
<feature type="signal peptide" evidence="2">
    <location>
        <begin position="1"/>
        <end position="31"/>
    </location>
</feature>
<feature type="domain" description="MBG" evidence="3">
    <location>
        <begin position="742"/>
        <end position="828"/>
    </location>
</feature>
<dbReference type="Gene3D" id="3.30.160.710">
    <property type="match status" value="1"/>
</dbReference>
<keyword evidence="2" id="KW-0732">Signal</keyword>
<proteinExistence type="predicted"/>
<feature type="chain" id="PRO_5020887348" description="MBG domain-containing protein" evidence="2">
    <location>
        <begin position="32"/>
        <end position="1194"/>
    </location>
</feature>